<evidence type="ECO:0000256" key="1">
    <source>
        <dbReference type="ARBA" id="ARBA00004202"/>
    </source>
</evidence>
<dbReference type="Pfam" id="PF00005">
    <property type="entry name" value="ABC_tran"/>
    <property type="match status" value="1"/>
</dbReference>
<dbReference type="RefSeq" id="WP_345376494.1">
    <property type="nucleotide sequence ID" value="NZ_BAABLM010000005.1"/>
</dbReference>
<comment type="similarity">
    <text evidence="2">Belongs to the ABC transporter superfamily.</text>
</comment>
<evidence type="ECO:0000256" key="4">
    <source>
        <dbReference type="ARBA" id="ARBA00022475"/>
    </source>
</evidence>
<evidence type="ECO:0000256" key="5">
    <source>
        <dbReference type="ARBA" id="ARBA00022741"/>
    </source>
</evidence>
<dbReference type="InterPro" id="IPR003593">
    <property type="entry name" value="AAA+_ATPase"/>
</dbReference>
<dbReference type="SMART" id="SM00382">
    <property type="entry name" value="AAA"/>
    <property type="match status" value="1"/>
</dbReference>
<dbReference type="PROSITE" id="PS50893">
    <property type="entry name" value="ABC_TRANSPORTER_2"/>
    <property type="match status" value="1"/>
</dbReference>
<evidence type="ECO:0000256" key="6">
    <source>
        <dbReference type="ARBA" id="ARBA00022840"/>
    </source>
</evidence>
<proteinExistence type="inferred from homology"/>
<dbReference type="PANTHER" id="PTHR43297:SF2">
    <property type="entry name" value="DIPEPTIDE TRANSPORT ATP-BINDING PROTEIN DPPD"/>
    <property type="match status" value="1"/>
</dbReference>
<evidence type="ECO:0000313" key="9">
    <source>
        <dbReference type="EMBL" id="GAA4680829.1"/>
    </source>
</evidence>
<comment type="caution">
    <text evidence="9">The sequence shown here is derived from an EMBL/GenBank/DDBJ whole genome shotgun (WGS) entry which is preliminary data.</text>
</comment>
<dbReference type="InterPro" id="IPR050388">
    <property type="entry name" value="ABC_Ni/Peptide_Import"/>
</dbReference>
<accession>A0ABP8W406</accession>
<dbReference type="Gene3D" id="3.40.50.300">
    <property type="entry name" value="P-loop containing nucleotide triphosphate hydrolases"/>
    <property type="match status" value="1"/>
</dbReference>
<evidence type="ECO:0000313" key="10">
    <source>
        <dbReference type="Proteomes" id="UP001501295"/>
    </source>
</evidence>
<evidence type="ECO:0000256" key="2">
    <source>
        <dbReference type="ARBA" id="ARBA00005417"/>
    </source>
</evidence>
<keyword evidence="3" id="KW-0813">Transport</keyword>
<dbReference type="InterPro" id="IPR003439">
    <property type="entry name" value="ABC_transporter-like_ATP-bd"/>
</dbReference>
<name>A0ABP8W406_9MICO</name>
<gene>
    <name evidence="9" type="ORF">GCM10025780_27660</name>
</gene>
<protein>
    <recommendedName>
        <fullName evidence="8">ABC transporter domain-containing protein</fullName>
    </recommendedName>
</protein>
<dbReference type="InterPro" id="IPR027417">
    <property type="entry name" value="P-loop_NTPase"/>
</dbReference>
<dbReference type="PROSITE" id="PS00211">
    <property type="entry name" value="ABC_TRANSPORTER_1"/>
    <property type="match status" value="1"/>
</dbReference>
<organism evidence="9 10">
    <name type="scientific">Frondihabitans cladoniiphilus</name>
    <dbReference type="NCBI Taxonomy" id="715785"/>
    <lineage>
        <taxon>Bacteria</taxon>
        <taxon>Bacillati</taxon>
        <taxon>Actinomycetota</taxon>
        <taxon>Actinomycetes</taxon>
        <taxon>Micrococcales</taxon>
        <taxon>Microbacteriaceae</taxon>
        <taxon>Frondihabitans</taxon>
    </lineage>
</organism>
<dbReference type="Proteomes" id="UP001501295">
    <property type="component" value="Unassembled WGS sequence"/>
</dbReference>
<evidence type="ECO:0000256" key="7">
    <source>
        <dbReference type="ARBA" id="ARBA00023136"/>
    </source>
</evidence>
<keyword evidence="4" id="KW-1003">Cell membrane</keyword>
<keyword evidence="5" id="KW-0547">Nucleotide-binding</keyword>
<keyword evidence="10" id="KW-1185">Reference proteome</keyword>
<sequence length="300" mass="32426">MTATDISATPVIRVENLSVFYRVGDEEHAAVTNASFALAPGDRLAIVGESGSGKTTLSSTVAGFQSAPNARVTHDAFEFDGKPLDRTVVHRLPHRTDGLSMVFQDAMTSLEPVWTVGSQLISVLRTESKRSGRKISRKDAVREAHEWLNRVGIVDAPRVMGARPYELSGGMRQRVMLAIALSGRPRLLIADEPTSALDASLSREVMELMVTLTEETGAALIIVTHDLNLCLEYAHRVLVMKDGDVVDDEPAKTIRTGAKDPYTQGLLACIPTLASVSVDRLPTLESIARDASLAPERLAS</sequence>
<evidence type="ECO:0000259" key="8">
    <source>
        <dbReference type="PROSITE" id="PS50893"/>
    </source>
</evidence>
<dbReference type="SUPFAM" id="SSF52540">
    <property type="entry name" value="P-loop containing nucleoside triphosphate hydrolases"/>
    <property type="match status" value="1"/>
</dbReference>
<dbReference type="PANTHER" id="PTHR43297">
    <property type="entry name" value="OLIGOPEPTIDE TRANSPORT ATP-BINDING PROTEIN APPD"/>
    <property type="match status" value="1"/>
</dbReference>
<dbReference type="EMBL" id="BAABLM010000005">
    <property type="protein sequence ID" value="GAA4680829.1"/>
    <property type="molecule type" value="Genomic_DNA"/>
</dbReference>
<reference evidence="10" key="1">
    <citation type="journal article" date="2019" name="Int. J. Syst. Evol. Microbiol.">
        <title>The Global Catalogue of Microorganisms (GCM) 10K type strain sequencing project: providing services to taxonomists for standard genome sequencing and annotation.</title>
        <authorList>
            <consortium name="The Broad Institute Genomics Platform"/>
            <consortium name="The Broad Institute Genome Sequencing Center for Infectious Disease"/>
            <person name="Wu L."/>
            <person name="Ma J."/>
        </authorList>
    </citation>
    <scope>NUCLEOTIDE SEQUENCE [LARGE SCALE GENOMIC DNA]</scope>
    <source>
        <strain evidence="10">JCM 18956</strain>
    </source>
</reference>
<keyword evidence="7" id="KW-0472">Membrane</keyword>
<feature type="domain" description="ABC transporter" evidence="8">
    <location>
        <begin position="12"/>
        <end position="267"/>
    </location>
</feature>
<comment type="subcellular location">
    <subcellularLocation>
        <location evidence="1">Cell membrane</location>
        <topology evidence="1">Peripheral membrane protein</topology>
    </subcellularLocation>
</comment>
<evidence type="ECO:0000256" key="3">
    <source>
        <dbReference type="ARBA" id="ARBA00022448"/>
    </source>
</evidence>
<dbReference type="CDD" id="cd03257">
    <property type="entry name" value="ABC_NikE_OppD_transporters"/>
    <property type="match status" value="1"/>
</dbReference>
<dbReference type="InterPro" id="IPR017871">
    <property type="entry name" value="ABC_transporter-like_CS"/>
</dbReference>
<keyword evidence="6" id="KW-0067">ATP-binding</keyword>